<dbReference type="PRINTS" id="PR00337">
    <property type="entry name" value="LEUILEVALBP"/>
</dbReference>
<dbReference type="PANTHER" id="PTHR47151">
    <property type="entry name" value="LEU/ILE/VAL-BINDING ABC TRANSPORTER SUBUNIT"/>
    <property type="match status" value="1"/>
</dbReference>
<reference evidence="7" key="1">
    <citation type="submission" date="2016-09" db="EMBL/GenBank/DDBJ databases">
        <title>Acidihalobacter prosperus F5.</title>
        <authorList>
            <person name="Khaleque H.N."/>
            <person name="Ramsay J.P."/>
            <person name="Kaksonen A.H."/>
            <person name="Boxall N.J."/>
            <person name="Watkin E.L.J."/>
        </authorList>
    </citation>
    <scope>NUCLEOTIDE SEQUENCE [LARGE SCALE GENOMIC DNA]</scope>
    <source>
        <strain evidence="7">F5</strain>
    </source>
</reference>
<dbReference type="EMBL" id="CP017415">
    <property type="protein sequence ID" value="AOU99650.1"/>
    <property type="molecule type" value="Genomic_DNA"/>
</dbReference>
<sequence length="373" mass="39815">MIKRILAVIAVSILGVGAAFGAEIVKFGVQAPITGNYANEGQGIEKAVRLLAKQQNAKGGLLGHKIEVVVCDDEGKATQGALCARRLVNDGVFAVIGTYTSGAASAAQPIYARANVIQTSDGTAEMLTRRGYKTFFRNAPPNSAEAKFTAHYLVKIKHYSRIAVLSDHSSFSKGLGDATEAAVKRDGGHVIYRGYITAGSQNFMSVLTKIKSLKPDVIYFSGYYSDGGLLRAQQARLGIKAVFVGGDANQNTEFAKIAGSAARGTVIVNVPAPANLPYAEAKAFLADYKAAYGTAPPSIFTLTNADGMRAIMYAVEKTKSLNPDKVEDFLHHLRDFRGITGPLGFNKHGERLGSAFQAFEIQADGSYKTLYSE</sequence>
<evidence type="ECO:0000256" key="1">
    <source>
        <dbReference type="ARBA" id="ARBA00010062"/>
    </source>
</evidence>
<evidence type="ECO:0000313" key="6">
    <source>
        <dbReference type="EMBL" id="AOU99650.1"/>
    </source>
</evidence>
<dbReference type="SUPFAM" id="SSF53822">
    <property type="entry name" value="Periplasmic binding protein-like I"/>
    <property type="match status" value="1"/>
</dbReference>
<evidence type="ECO:0000259" key="5">
    <source>
        <dbReference type="Pfam" id="PF13458"/>
    </source>
</evidence>
<evidence type="ECO:0000256" key="3">
    <source>
        <dbReference type="ARBA" id="ARBA00022729"/>
    </source>
</evidence>
<organism evidence="6 7">
    <name type="scientific">Acidihalobacter yilgarnensis</name>
    <dbReference type="NCBI Taxonomy" id="2819280"/>
    <lineage>
        <taxon>Bacteria</taxon>
        <taxon>Pseudomonadati</taxon>
        <taxon>Pseudomonadota</taxon>
        <taxon>Gammaproteobacteria</taxon>
        <taxon>Chromatiales</taxon>
        <taxon>Ectothiorhodospiraceae</taxon>
        <taxon>Acidihalobacter</taxon>
    </lineage>
</organism>
<comment type="similarity">
    <text evidence="1">Belongs to the leucine-binding protein family.</text>
</comment>
<keyword evidence="7" id="KW-1185">Reference proteome</keyword>
<keyword evidence="3" id="KW-0732">Signal</keyword>
<dbReference type="Pfam" id="PF13458">
    <property type="entry name" value="Peripla_BP_6"/>
    <property type="match status" value="1"/>
</dbReference>
<keyword evidence="4" id="KW-0029">Amino-acid transport</keyword>
<dbReference type="InterPro" id="IPR028081">
    <property type="entry name" value="Leu-bd"/>
</dbReference>
<protein>
    <submittedName>
        <fullName evidence="6">Branched chain amino acid ABC transporter substrate-binding protein</fullName>
    </submittedName>
</protein>
<evidence type="ECO:0000256" key="2">
    <source>
        <dbReference type="ARBA" id="ARBA00022448"/>
    </source>
</evidence>
<evidence type="ECO:0000256" key="4">
    <source>
        <dbReference type="ARBA" id="ARBA00022970"/>
    </source>
</evidence>
<gene>
    <name evidence="6" type="ORF">BI364_09225</name>
</gene>
<feature type="domain" description="Leucine-binding protein" evidence="5">
    <location>
        <begin position="25"/>
        <end position="365"/>
    </location>
</feature>
<dbReference type="InterPro" id="IPR028082">
    <property type="entry name" value="Peripla_BP_I"/>
</dbReference>
<dbReference type="Gene3D" id="3.40.50.2300">
    <property type="match status" value="2"/>
</dbReference>
<dbReference type="InterPro" id="IPR000709">
    <property type="entry name" value="Leu_Ile_Val-bd"/>
</dbReference>
<dbReference type="PANTHER" id="PTHR47151:SF2">
    <property type="entry name" value="AMINO ACID BINDING PROTEIN"/>
    <property type="match status" value="1"/>
</dbReference>
<dbReference type="AlphaFoldDB" id="A0A1D8ISZ9"/>
<accession>A0A1D8ISZ9</accession>
<dbReference type="GO" id="GO:0006865">
    <property type="term" value="P:amino acid transport"/>
    <property type="evidence" value="ECO:0007669"/>
    <property type="project" value="UniProtKB-KW"/>
</dbReference>
<name>A0A1D8ISZ9_9GAMM</name>
<proteinExistence type="inferred from homology"/>
<keyword evidence="2" id="KW-0813">Transport</keyword>
<evidence type="ECO:0000313" key="7">
    <source>
        <dbReference type="Proteomes" id="UP000095401"/>
    </source>
</evidence>
<dbReference type="CDD" id="cd06342">
    <property type="entry name" value="PBP1_ABC_LIVBP-like"/>
    <property type="match status" value="1"/>
</dbReference>
<dbReference type="KEGG" id="aprs:BI364_09225"/>
<dbReference type="Proteomes" id="UP000095401">
    <property type="component" value="Chromosome"/>
</dbReference>